<keyword evidence="3" id="KW-1185">Reference proteome</keyword>
<evidence type="ECO:0008006" key="4">
    <source>
        <dbReference type="Google" id="ProtNLM"/>
    </source>
</evidence>
<feature type="chain" id="PRO_5017624283" description="DUF4919 domain-containing protein" evidence="1">
    <location>
        <begin position="20"/>
        <end position="246"/>
    </location>
</feature>
<dbReference type="RefSeq" id="WP_119053230.1">
    <property type="nucleotide sequence ID" value="NZ_CP032157.1"/>
</dbReference>
<protein>
    <recommendedName>
        <fullName evidence="4">DUF4919 domain-containing protein</fullName>
    </recommendedName>
</protein>
<gene>
    <name evidence="2" type="ORF">D3H65_26720</name>
</gene>
<dbReference type="AlphaFoldDB" id="A0A3B7MS43"/>
<dbReference type="Proteomes" id="UP000263900">
    <property type="component" value="Chromosome"/>
</dbReference>
<sequence>MKPLYLFLLLCATTICSQAQDEGEAWKEPSKESRAYHTYRNYMSEPSYGKLKILGLLKKLTPDEDDNEKLKQSDYLSLTLREKFTYHMMHGESYSQNCDARPPIQDEHKKIFGRLPEMFGENNWSERQVQFLRSNKDSVMQWIKECVAKEKRLGLNLKHAIVDINAREMIPFLISTYKTDKKDHDILTVLMLLMKNNEYKEFMVSTSNKKLYGDEINSYDAFLNFNIPNEELIIKRATDFYNGLPK</sequence>
<name>A0A3B7MS43_9BACT</name>
<evidence type="ECO:0000313" key="3">
    <source>
        <dbReference type="Proteomes" id="UP000263900"/>
    </source>
</evidence>
<feature type="signal peptide" evidence="1">
    <location>
        <begin position="1"/>
        <end position="19"/>
    </location>
</feature>
<dbReference type="KEGG" id="pseg:D3H65_26720"/>
<accession>A0A3B7MS43</accession>
<evidence type="ECO:0000256" key="1">
    <source>
        <dbReference type="SAM" id="SignalP"/>
    </source>
</evidence>
<reference evidence="2 3" key="1">
    <citation type="submission" date="2018-09" db="EMBL/GenBank/DDBJ databases">
        <title>Genome sequencing of strain 6GH32-13.</title>
        <authorList>
            <person name="Weon H.-Y."/>
            <person name="Heo J."/>
            <person name="Kwon S.-W."/>
        </authorList>
    </citation>
    <scope>NUCLEOTIDE SEQUENCE [LARGE SCALE GENOMIC DNA]</scope>
    <source>
        <strain evidence="2 3">5GH32-13</strain>
    </source>
</reference>
<organism evidence="2 3">
    <name type="scientific">Paraflavitalea soli</name>
    <dbReference type="NCBI Taxonomy" id="2315862"/>
    <lineage>
        <taxon>Bacteria</taxon>
        <taxon>Pseudomonadati</taxon>
        <taxon>Bacteroidota</taxon>
        <taxon>Chitinophagia</taxon>
        <taxon>Chitinophagales</taxon>
        <taxon>Chitinophagaceae</taxon>
        <taxon>Paraflavitalea</taxon>
    </lineage>
</organism>
<evidence type="ECO:0000313" key="2">
    <source>
        <dbReference type="EMBL" id="AXY77354.1"/>
    </source>
</evidence>
<proteinExistence type="predicted"/>
<dbReference type="EMBL" id="CP032157">
    <property type="protein sequence ID" value="AXY77354.1"/>
    <property type="molecule type" value="Genomic_DNA"/>
</dbReference>
<keyword evidence="1" id="KW-0732">Signal</keyword>
<dbReference type="OrthoDB" id="1453650at2"/>